<gene>
    <name evidence="1" type="ORF">Pint_30336</name>
</gene>
<accession>A0ACC0X0L9</accession>
<dbReference type="Proteomes" id="UP001163603">
    <property type="component" value="Chromosome 15"/>
</dbReference>
<name>A0ACC0X0L9_9ROSI</name>
<keyword evidence="2" id="KW-1185">Reference proteome</keyword>
<evidence type="ECO:0000313" key="2">
    <source>
        <dbReference type="Proteomes" id="UP001163603"/>
    </source>
</evidence>
<evidence type="ECO:0000313" key="1">
    <source>
        <dbReference type="EMBL" id="KAJ0008013.1"/>
    </source>
</evidence>
<comment type="caution">
    <text evidence="1">The sequence shown here is derived from an EMBL/GenBank/DDBJ whole genome shotgun (WGS) entry which is preliminary data.</text>
</comment>
<organism evidence="1 2">
    <name type="scientific">Pistacia integerrima</name>
    <dbReference type="NCBI Taxonomy" id="434235"/>
    <lineage>
        <taxon>Eukaryota</taxon>
        <taxon>Viridiplantae</taxon>
        <taxon>Streptophyta</taxon>
        <taxon>Embryophyta</taxon>
        <taxon>Tracheophyta</taxon>
        <taxon>Spermatophyta</taxon>
        <taxon>Magnoliopsida</taxon>
        <taxon>eudicotyledons</taxon>
        <taxon>Gunneridae</taxon>
        <taxon>Pentapetalae</taxon>
        <taxon>rosids</taxon>
        <taxon>malvids</taxon>
        <taxon>Sapindales</taxon>
        <taxon>Anacardiaceae</taxon>
        <taxon>Pistacia</taxon>
    </lineage>
</organism>
<dbReference type="EMBL" id="CM047750">
    <property type="protein sequence ID" value="KAJ0008013.1"/>
    <property type="molecule type" value="Genomic_DNA"/>
</dbReference>
<sequence length="1188" mass="135055">MALNNNEGASSSSSSSSSSRPWWKYDVFVSFRGEDTRKNFTDHLCRALDEKGMIVFRDDDKLERGKPISPELVKAIEESRFSVVVFSRNYATSSWCLDELVKIVECMKEMGQTVVPVFYDVDPGDVRKQTGSFLEAFHKHEEANFGAEKLQKWRDALTDVANLSGWHLQDRHEATFIQEIVEDIRTKLTHSFSYVAKGLVGIDSRLQEMNCCLGMGLDDVRIIGICGMGGIGKTTIARVIYDRFSYKFEGSSFVANIREISEKFGSCALQEQLLSQTLKEKNINLLDIHRGIYHRLQTKRVLIVLDDVNELEQLETLAGDREWFGPGSRIIITTRDEHLLIAHCVDIIYRAKSLVSKEALQLFSLKAFKQNHPTEEYIELSRSIVSYANGLPLALVVLGSYLYGRSVNEWRSALKKLKEIPDRKIFDVLKISYNGLEETEKNIFLDIACFFHLRKVTRVTEILDACDFYPEIGLRVLADKYLISIDNDNDKLYVHSLLKEMAQAIVYQESPKDPGKRSRLWLYNDIRHVLERKKGTEEVEVIYRDSSESKEISVDADAFVGMNNLRLLKISDVLLPKGLEFLPNDLRILKWHGYPLKSLTSSFKAEKLVELDMSHSSIELIWKDIVNLDKLKIVKLSHSKRLTRTPDFRGVPNLERLILEDCTSLYELHPSIGDLKRLCVLNLKDCRNLQSLPRVIAGWRSLKVLLLLGCSKIDKLPENLGDFECLEELDAGKTSITEAPSSLVNLKNLRRLSFKGCKGQMRTHWNWFGCLLPAVGPSSMSFSLPSLVGLLSLTELDLSYCNLSEETIPSDLGHLCGLRKLNLSGNDFVSLPTGINQLYKLQTLKLTDCQNLQALMELPSSIENLSTYNCPSLENLGGPLRLSMSNFREFSLQNCFRLLENQGGDNVAVSLLKHHLFLIANIRILRVASMLLNFFENQESNNPHTAIIVSSIRSMLSILHQELSDIPSVMPRLVVFLPANGIPDWFRFQTTSTSLAIHLPPNWYNDYTFLGLAICATLEVQENHGQEQRKDVQWLPPVLQYISSPSGCDYKCKFYLFSAESKCLILGKESLLNGERLALSNHLWLFFIPFDEYFQKRKWSHVEAYFRLEGSGLEFKKCGVRLVYLKDVGFVQSVFQGLNGPQLEDFTILLNHFVQTAAGGSGSNSFDEEVDGTEIKEYSVDSMIELKK</sequence>
<protein>
    <submittedName>
        <fullName evidence="1">Uncharacterized protein</fullName>
    </submittedName>
</protein>
<reference evidence="2" key="1">
    <citation type="journal article" date="2023" name="G3 (Bethesda)">
        <title>Genome assembly and association tests identify interacting loci associated with vigor, precocity, and sex in interspecific pistachio rootstocks.</title>
        <authorList>
            <person name="Palmer W."/>
            <person name="Jacygrad E."/>
            <person name="Sagayaradj S."/>
            <person name="Cavanaugh K."/>
            <person name="Han R."/>
            <person name="Bertier L."/>
            <person name="Beede B."/>
            <person name="Kafkas S."/>
            <person name="Golino D."/>
            <person name="Preece J."/>
            <person name="Michelmore R."/>
        </authorList>
    </citation>
    <scope>NUCLEOTIDE SEQUENCE [LARGE SCALE GENOMIC DNA]</scope>
</reference>
<proteinExistence type="predicted"/>